<evidence type="ECO:0000313" key="1">
    <source>
        <dbReference type="EMBL" id="KAA3467428.1"/>
    </source>
</evidence>
<comment type="caution">
    <text evidence="1">The sequence shown here is derived from an EMBL/GenBank/DDBJ whole genome shotgun (WGS) entry which is preliminary data.</text>
</comment>
<keyword evidence="1" id="KW-0548">Nucleotidyltransferase</keyword>
<dbReference type="InterPro" id="IPR053134">
    <property type="entry name" value="RNA-dir_DNA_polymerase"/>
</dbReference>
<dbReference type="PANTHER" id="PTHR24559">
    <property type="entry name" value="TRANSPOSON TY3-I GAG-POL POLYPROTEIN"/>
    <property type="match status" value="1"/>
</dbReference>
<dbReference type="EMBL" id="SMMG02000007">
    <property type="protein sequence ID" value="KAA3467428.1"/>
    <property type="molecule type" value="Genomic_DNA"/>
</dbReference>
<dbReference type="Proteomes" id="UP000325315">
    <property type="component" value="Unassembled WGS sequence"/>
</dbReference>
<dbReference type="OrthoDB" id="1751703at2759"/>
<evidence type="ECO:0000313" key="2">
    <source>
        <dbReference type="Proteomes" id="UP000325315"/>
    </source>
</evidence>
<dbReference type="Gene3D" id="3.30.70.270">
    <property type="match status" value="2"/>
</dbReference>
<proteinExistence type="predicted"/>
<organism evidence="1 2">
    <name type="scientific">Gossypium australe</name>
    <dbReference type="NCBI Taxonomy" id="47621"/>
    <lineage>
        <taxon>Eukaryota</taxon>
        <taxon>Viridiplantae</taxon>
        <taxon>Streptophyta</taxon>
        <taxon>Embryophyta</taxon>
        <taxon>Tracheophyta</taxon>
        <taxon>Spermatophyta</taxon>
        <taxon>Magnoliopsida</taxon>
        <taxon>eudicotyledons</taxon>
        <taxon>Gunneridae</taxon>
        <taxon>Pentapetalae</taxon>
        <taxon>rosids</taxon>
        <taxon>malvids</taxon>
        <taxon>Malvales</taxon>
        <taxon>Malvaceae</taxon>
        <taxon>Malvoideae</taxon>
        <taxon>Gossypium</taxon>
    </lineage>
</organism>
<sequence>MGFVIRLRDGMSECIYNCHYEFLVMSFGPNNAPSSFQALMNAVLSHYSGEALLVLRRNQLYAKMSKCRFVAFEIEYLGHCISKGTVAMDSSIGFELLPTVQESWQRDPRLKKIYFDIQVTTSLHPKHSWDGKFLRRRGKITVGTNEELRKELIDYFHNSALGGHSGVQATRNRLPNFLY</sequence>
<dbReference type="InterPro" id="IPR043502">
    <property type="entry name" value="DNA/RNA_pol_sf"/>
</dbReference>
<gene>
    <name evidence="1" type="ORF">EPI10_002440</name>
</gene>
<accession>A0A5B6VE23</accession>
<keyword evidence="2" id="KW-1185">Reference proteome</keyword>
<keyword evidence="1" id="KW-0808">Transferase</keyword>
<protein>
    <submittedName>
        <fullName evidence="1">Reverse transcriptase</fullName>
    </submittedName>
</protein>
<dbReference type="SUPFAM" id="SSF56672">
    <property type="entry name" value="DNA/RNA polymerases"/>
    <property type="match status" value="1"/>
</dbReference>
<dbReference type="GO" id="GO:0003964">
    <property type="term" value="F:RNA-directed DNA polymerase activity"/>
    <property type="evidence" value="ECO:0007669"/>
    <property type="project" value="UniProtKB-KW"/>
</dbReference>
<dbReference type="AlphaFoldDB" id="A0A5B6VE23"/>
<name>A0A5B6VE23_9ROSI</name>
<dbReference type="InterPro" id="IPR043128">
    <property type="entry name" value="Rev_trsase/Diguanyl_cyclase"/>
</dbReference>
<dbReference type="PANTHER" id="PTHR24559:SF444">
    <property type="entry name" value="REVERSE TRANSCRIPTASE DOMAIN-CONTAINING PROTEIN"/>
    <property type="match status" value="1"/>
</dbReference>
<reference evidence="2" key="1">
    <citation type="journal article" date="2019" name="Plant Biotechnol. J.">
        <title>Genome sequencing of the Australian wild diploid species Gossypium australe highlights disease resistance and delayed gland morphogenesis.</title>
        <authorList>
            <person name="Cai Y."/>
            <person name="Cai X."/>
            <person name="Wang Q."/>
            <person name="Wang P."/>
            <person name="Zhang Y."/>
            <person name="Cai C."/>
            <person name="Xu Y."/>
            <person name="Wang K."/>
            <person name="Zhou Z."/>
            <person name="Wang C."/>
            <person name="Geng S."/>
            <person name="Li B."/>
            <person name="Dong Q."/>
            <person name="Hou Y."/>
            <person name="Wang H."/>
            <person name="Ai P."/>
            <person name="Liu Z."/>
            <person name="Yi F."/>
            <person name="Sun M."/>
            <person name="An G."/>
            <person name="Cheng J."/>
            <person name="Zhang Y."/>
            <person name="Shi Q."/>
            <person name="Xie Y."/>
            <person name="Shi X."/>
            <person name="Chang Y."/>
            <person name="Huang F."/>
            <person name="Chen Y."/>
            <person name="Hong S."/>
            <person name="Mi L."/>
            <person name="Sun Q."/>
            <person name="Zhang L."/>
            <person name="Zhou B."/>
            <person name="Peng R."/>
            <person name="Zhang X."/>
            <person name="Liu F."/>
        </authorList>
    </citation>
    <scope>NUCLEOTIDE SEQUENCE [LARGE SCALE GENOMIC DNA]</scope>
    <source>
        <strain evidence="2">cv. PA1801</strain>
    </source>
</reference>
<keyword evidence="1" id="KW-0695">RNA-directed DNA polymerase</keyword>